<evidence type="ECO:0000313" key="4">
    <source>
        <dbReference type="Proteomes" id="UP000198406"/>
    </source>
</evidence>
<keyword evidence="4" id="KW-1185">Reference proteome</keyword>
<comment type="caution">
    <text evidence="3">The sequence shown here is derived from an EMBL/GenBank/DDBJ whole genome shotgun (WGS) entry which is preliminary data.</text>
</comment>
<feature type="chain" id="PRO_5012757801" description="Bacterial surface antigen (D15) domain-containing protein" evidence="2">
    <location>
        <begin position="20"/>
        <end position="726"/>
    </location>
</feature>
<feature type="region of interest" description="Disordered" evidence="1">
    <location>
        <begin position="80"/>
        <end position="106"/>
    </location>
</feature>
<dbReference type="Gene3D" id="2.40.160.50">
    <property type="entry name" value="membrane protein fhac: a member of the omp85/tpsb transporter family"/>
    <property type="match status" value="1"/>
</dbReference>
<dbReference type="Proteomes" id="UP000198406">
    <property type="component" value="Unassembled WGS sequence"/>
</dbReference>
<evidence type="ECO:0000256" key="1">
    <source>
        <dbReference type="SAM" id="MobiDB-lite"/>
    </source>
</evidence>
<dbReference type="InParanoid" id="A0A1Z5K4P7"/>
<evidence type="ECO:0008006" key="5">
    <source>
        <dbReference type="Google" id="ProtNLM"/>
    </source>
</evidence>
<feature type="compositionally biased region" description="Polar residues" evidence="1">
    <location>
        <begin position="85"/>
        <end position="100"/>
    </location>
</feature>
<dbReference type="Gene3D" id="3.10.20.310">
    <property type="entry name" value="membrane protein fhac"/>
    <property type="match status" value="1"/>
</dbReference>
<organism evidence="3 4">
    <name type="scientific">Fistulifera solaris</name>
    <name type="common">Oleaginous diatom</name>
    <dbReference type="NCBI Taxonomy" id="1519565"/>
    <lineage>
        <taxon>Eukaryota</taxon>
        <taxon>Sar</taxon>
        <taxon>Stramenopiles</taxon>
        <taxon>Ochrophyta</taxon>
        <taxon>Bacillariophyta</taxon>
        <taxon>Bacillariophyceae</taxon>
        <taxon>Bacillariophycidae</taxon>
        <taxon>Naviculales</taxon>
        <taxon>Naviculaceae</taxon>
        <taxon>Fistulifera</taxon>
    </lineage>
</organism>
<name>A0A1Z5K4P7_FISSO</name>
<feature type="region of interest" description="Disordered" evidence="1">
    <location>
        <begin position="27"/>
        <end position="55"/>
    </location>
</feature>
<evidence type="ECO:0000313" key="3">
    <source>
        <dbReference type="EMBL" id="GAX21195.1"/>
    </source>
</evidence>
<accession>A0A1Z5K4P7</accession>
<gene>
    <name evidence="3" type="ORF">FisN_10Hh317</name>
</gene>
<feature type="signal peptide" evidence="2">
    <location>
        <begin position="1"/>
        <end position="19"/>
    </location>
</feature>
<sequence length="726" mass="79936">MRVVCWFVLLVAWQRLVVSNGFVLPPRSHNNGGGYNNGNFPRSARAGEGDDANLPSASLSWMSHEEVPDEQIVLSVENGAGRTSLHPSSPSSERLIASTSRPEKARATNKTYSLASAAQYWNNFFASTKSTIAKPFQKVNQAIRRKFRSPQQKAQDEMMQTILTTPVKQVVITPDTTVLPSTVVHIAARRSGLLGQPLGIDRVQEFARSIQRWYARQGYVLHSVTGATLVPETGTAEIRVQEPTTADEPVRIVFCKEMVIDPETGDLVTFRQYADKHTQRRTFGFNAEVARKDLNWTYVPTPVGRTRPRRIAAALGLAPGEHFRWNESRWKKIVGSGIFKRVLQAAPKTVDNGTVQLQMLVHEAPPRHLEYGLSKSLYTGDWEGELDFEHANLLGGGESLGFTLRRGTKGPSGRLRFSDDRFGLEGGYDVELFSDYIGEKEVNVDKTSSKPPDAQETLLNEESAPFVEAKKNTRGPLLDHRSGATFRLRNPIDRKLMLNSVATASVEHVTTAEGSEESIASTSLGVGPFVRSLPRGARSNFDASIMLGSRFPGKLQLPTRENISERDPLTHFAVPYSSITATTRQTFPVVSASKRSTRPIVLALRHSVVTSTKSLPKHEGRAQGLACNIRGAGDIGSISSAITGTTEIRVPVSLPIDNMEQDASIVLFGDWLFAKESTTPSYIRKSCIGLGLRKTLQGIPLKINISYLRGEGKIKSTFGLGRDFEI</sequence>
<evidence type="ECO:0000256" key="2">
    <source>
        <dbReference type="SAM" id="SignalP"/>
    </source>
</evidence>
<keyword evidence="2" id="KW-0732">Signal</keyword>
<dbReference type="OrthoDB" id="40139at2759"/>
<reference evidence="3 4" key="1">
    <citation type="journal article" date="2015" name="Plant Cell">
        <title>Oil accumulation by the oleaginous diatom Fistulifera solaris as revealed by the genome and transcriptome.</title>
        <authorList>
            <person name="Tanaka T."/>
            <person name="Maeda Y."/>
            <person name="Veluchamy A."/>
            <person name="Tanaka M."/>
            <person name="Abida H."/>
            <person name="Marechal E."/>
            <person name="Bowler C."/>
            <person name="Muto M."/>
            <person name="Sunaga Y."/>
            <person name="Tanaka M."/>
            <person name="Yoshino T."/>
            <person name="Taniguchi T."/>
            <person name="Fukuda Y."/>
            <person name="Nemoto M."/>
            <person name="Matsumoto M."/>
            <person name="Wong P.S."/>
            <person name="Aburatani S."/>
            <person name="Fujibuchi W."/>
        </authorList>
    </citation>
    <scope>NUCLEOTIDE SEQUENCE [LARGE SCALE GENOMIC DNA]</scope>
    <source>
        <strain evidence="3 4">JPCC DA0580</strain>
    </source>
</reference>
<protein>
    <recommendedName>
        <fullName evidence="5">Bacterial surface antigen (D15) domain-containing protein</fullName>
    </recommendedName>
</protein>
<dbReference type="EMBL" id="BDSP01000159">
    <property type="protein sequence ID" value="GAX21195.1"/>
    <property type="molecule type" value="Genomic_DNA"/>
</dbReference>
<proteinExistence type="predicted"/>
<dbReference type="AlphaFoldDB" id="A0A1Z5K4P7"/>